<feature type="domain" description="PAC" evidence="21">
    <location>
        <begin position="381"/>
        <end position="433"/>
    </location>
</feature>
<gene>
    <name evidence="23" type="ORF">HGP28_11120</name>
</gene>
<keyword evidence="9" id="KW-0418">Kinase</keyword>
<comment type="subunit">
    <text evidence="15">At low DSF concentrations, interacts with RpfF.</text>
</comment>
<keyword evidence="7" id="KW-0812">Transmembrane</keyword>
<accession>A0A7X8TRJ4</accession>
<evidence type="ECO:0000256" key="9">
    <source>
        <dbReference type="ARBA" id="ARBA00022777"/>
    </source>
</evidence>
<dbReference type="SUPFAM" id="SSF55874">
    <property type="entry name" value="ATPase domain of HSP90 chaperone/DNA topoisomerase II/histidine kinase"/>
    <property type="match status" value="1"/>
</dbReference>
<dbReference type="CDD" id="cd00130">
    <property type="entry name" value="PAS"/>
    <property type="match status" value="3"/>
</dbReference>
<feature type="domain" description="Histidine kinase" evidence="19">
    <location>
        <begin position="578"/>
        <end position="800"/>
    </location>
</feature>
<dbReference type="EMBL" id="JABAIK010000009">
    <property type="protein sequence ID" value="NLS13444.1"/>
    <property type="molecule type" value="Genomic_DNA"/>
</dbReference>
<dbReference type="PRINTS" id="PR00344">
    <property type="entry name" value="BCTRLSENSOR"/>
</dbReference>
<dbReference type="PANTHER" id="PTHR45339">
    <property type="entry name" value="HYBRID SIGNAL TRANSDUCTION HISTIDINE KINASE J"/>
    <property type="match status" value="1"/>
</dbReference>
<evidence type="ECO:0000313" key="23">
    <source>
        <dbReference type="EMBL" id="NLS13444.1"/>
    </source>
</evidence>
<dbReference type="InterPro" id="IPR005467">
    <property type="entry name" value="His_kinase_dom"/>
</dbReference>
<dbReference type="PANTHER" id="PTHR45339:SF1">
    <property type="entry name" value="HYBRID SIGNAL TRANSDUCTION HISTIDINE KINASE J"/>
    <property type="match status" value="1"/>
</dbReference>
<dbReference type="SMART" id="SM00091">
    <property type="entry name" value="PAS"/>
    <property type="match status" value="4"/>
</dbReference>
<dbReference type="Gene3D" id="3.40.50.2300">
    <property type="match status" value="1"/>
</dbReference>
<reference evidence="23 24" key="1">
    <citation type="submission" date="2020-04" db="EMBL/GenBank/DDBJ databases">
        <title>Vibrio sp. SM6, a novel species isolated from seawater.</title>
        <authorList>
            <person name="Wang X."/>
        </authorList>
    </citation>
    <scope>NUCLEOTIDE SEQUENCE [LARGE SCALE GENOMIC DNA]</scope>
    <source>
        <strain evidence="23 24">SM6</strain>
    </source>
</reference>
<dbReference type="InterPro" id="IPR036641">
    <property type="entry name" value="HPT_dom_sf"/>
</dbReference>
<dbReference type="GO" id="GO:0000155">
    <property type="term" value="F:phosphorelay sensor kinase activity"/>
    <property type="evidence" value="ECO:0007669"/>
    <property type="project" value="InterPro"/>
</dbReference>
<dbReference type="SMART" id="SM00388">
    <property type="entry name" value="HisKA"/>
    <property type="match status" value="1"/>
</dbReference>
<evidence type="ECO:0000256" key="8">
    <source>
        <dbReference type="ARBA" id="ARBA00022741"/>
    </source>
</evidence>
<dbReference type="SMART" id="SM00448">
    <property type="entry name" value="REC"/>
    <property type="match status" value="1"/>
</dbReference>
<dbReference type="Pfam" id="PF08447">
    <property type="entry name" value="PAS_3"/>
    <property type="match status" value="3"/>
</dbReference>
<name>A0A7X8TRJ4_9VIBR</name>
<dbReference type="InterPro" id="IPR008207">
    <property type="entry name" value="Sig_transdc_His_kin_Hpt_dom"/>
</dbReference>
<comment type="caution">
    <text evidence="23">The sequence shown here is derived from an EMBL/GenBank/DDBJ whole genome shotgun (WGS) entry which is preliminary data.</text>
</comment>
<dbReference type="SMART" id="SM00387">
    <property type="entry name" value="HATPase_c"/>
    <property type="match status" value="1"/>
</dbReference>
<dbReference type="FunFam" id="1.10.287.130:FF:000002">
    <property type="entry name" value="Two-component osmosensing histidine kinase"/>
    <property type="match status" value="1"/>
</dbReference>
<keyword evidence="8" id="KW-0547">Nucleotide-binding</keyword>
<keyword evidence="10" id="KW-0378">Hydrolase</keyword>
<dbReference type="Gene3D" id="1.20.120.160">
    <property type="entry name" value="HPT domain"/>
    <property type="match status" value="1"/>
</dbReference>
<evidence type="ECO:0000259" key="19">
    <source>
        <dbReference type="PROSITE" id="PS50109"/>
    </source>
</evidence>
<dbReference type="CDD" id="cd16922">
    <property type="entry name" value="HATPase_EvgS-ArcB-TorS-like"/>
    <property type="match status" value="1"/>
</dbReference>
<dbReference type="InterPro" id="IPR013655">
    <property type="entry name" value="PAS_fold_3"/>
</dbReference>
<protein>
    <recommendedName>
        <fullName evidence="16">Sensory/regulatory protein RpfC</fullName>
        <ecNumber evidence="3">2.7.13.3</ecNumber>
    </recommendedName>
</protein>
<evidence type="ECO:0000256" key="10">
    <source>
        <dbReference type="ARBA" id="ARBA00022801"/>
    </source>
</evidence>
<dbReference type="InterPro" id="IPR004358">
    <property type="entry name" value="Sig_transdc_His_kin-like_C"/>
</dbReference>
<evidence type="ECO:0000256" key="15">
    <source>
        <dbReference type="ARBA" id="ARBA00064003"/>
    </source>
</evidence>
<evidence type="ECO:0000256" key="17">
    <source>
        <dbReference type="PROSITE-ProRule" id="PRU00110"/>
    </source>
</evidence>
<organism evidence="23 24">
    <name type="scientific">Vibrio agarilyticus</name>
    <dbReference type="NCBI Taxonomy" id="2726741"/>
    <lineage>
        <taxon>Bacteria</taxon>
        <taxon>Pseudomonadati</taxon>
        <taxon>Pseudomonadota</taxon>
        <taxon>Gammaproteobacteria</taxon>
        <taxon>Vibrionales</taxon>
        <taxon>Vibrionaceae</taxon>
        <taxon>Vibrio</taxon>
    </lineage>
</organism>
<proteinExistence type="predicted"/>
<dbReference type="SUPFAM" id="SSF55785">
    <property type="entry name" value="PYP-like sensor domain (PAS domain)"/>
    <property type="match status" value="4"/>
</dbReference>
<feature type="modified residue" description="Phosphohistidine" evidence="17">
    <location>
        <position position="1140"/>
    </location>
</feature>
<dbReference type="PROSITE" id="PS50894">
    <property type="entry name" value="HPT"/>
    <property type="match status" value="1"/>
</dbReference>
<dbReference type="Pfam" id="PF00072">
    <property type="entry name" value="Response_reg"/>
    <property type="match status" value="1"/>
</dbReference>
<dbReference type="PROSITE" id="PS50110">
    <property type="entry name" value="RESPONSE_REGULATORY"/>
    <property type="match status" value="1"/>
</dbReference>
<dbReference type="FunFam" id="3.30.565.10:FF:000010">
    <property type="entry name" value="Sensor histidine kinase RcsC"/>
    <property type="match status" value="1"/>
</dbReference>
<comment type="catalytic activity">
    <reaction evidence="1">
        <text>ATP + protein L-histidine = ADP + protein N-phospho-L-histidine.</text>
        <dbReference type="EC" id="2.7.13.3"/>
    </reaction>
</comment>
<keyword evidence="13" id="KW-0902">Two-component regulatory system</keyword>
<dbReference type="InterPro" id="IPR003661">
    <property type="entry name" value="HisK_dim/P_dom"/>
</dbReference>
<keyword evidence="24" id="KW-1185">Reference proteome</keyword>
<evidence type="ECO:0000256" key="1">
    <source>
        <dbReference type="ARBA" id="ARBA00000085"/>
    </source>
</evidence>
<keyword evidence="5 18" id="KW-0597">Phosphoprotein</keyword>
<dbReference type="InterPro" id="IPR036890">
    <property type="entry name" value="HATPase_C_sf"/>
</dbReference>
<evidence type="ECO:0000256" key="18">
    <source>
        <dbReference type="PROSITE-ProRule" id="PRU00169"/>
    </source>
</evidence>
<dbReference type="InterPro" id="IPR011006">
    <property type="entry name" value="CheY-like_superfamily"/>
</dbReference>
<sequence>MDNNEQAIPGNEDHPLYREMLEFIAHNPKQVLALLEKSFDGLWYWDVEDGDQAWMSPRFWQNLGFDPDEKSHQTSEWQRLVHQDDLQLAKRNIDAHLSAPNDPNCAYDQIVRYTGKSGTEHIIRCSGHALFNPDGFPTRVMGFHNDITQPIDQKLSQPSAQEMCRLRGIANFMPHLNWTATSTGLSNFMSANWTEFCGIETEQLLGSAWQFLIHPQDRVWVLDLWRHSIRSGDDFLATFRLKDADQRYHMFDVRAKALKDRDDNIVQWFGSCTNVQAIVDLEQQQTHEQNCLRSELLASQKENAALLERLKLATEAAGIGIWEYDPKTQHVISDDLLRQLWGVEPTEDASQLDAWVPYIHPDDLIRMQTLLRDTANGLDVFDTEFRIINRAQKVIWIKSKATIIKAEDGSTDRVVGCNWDITEAKNLNTSLQQAILHLNQAQKIGNIGVFTHDCQAGHIHWSEQMYDLFEEELNTSMGFQDILKRIPKAERTMIDRHYQLALANNSAFDFTLPLEFDGGRTKYIRMLAQSSAKYSESYGLMYGVVYDVTNNKLREETLISAKDEAEAANQAKSAFLANMSHEIRTPMNGVIGMLNLLSHSDMSSEQKLCVDKAKYSSERLLDILNDILDLSRIESGNFSLNYASIQLESLIQDNLDMFVANAEKKQIQFDVSVHPNTASHFTSDPLRLGQIITNIVGNALKFTSQGGHVQVRFASELGAENRHMLVIEIEDNGIGMTEEQQRRIFNAFVQGDESITRRYGGTGLGLSICHRLITLMKGEMSVSSVLNYGSIFKIRLPITPIENQYDHSAIIDQGIELIFYGNQPTAYHQLVGFAESLELPIIHAQSVEALNKAAGRARKAVILVDMANTETLPHSLFNDYHTIYLLRSPARADQLMQLHHARSEIIWHPVSQKKLETALIQLCDAALAPTVTLSVTSEQLEGLNILSVDDLSMNNDIIAGLLSRYGAQVTKAESGFDALQWINQSKFDLILMDVHMEDMSGLEATTRIRALNNITQPLIFGVSASVLPEDRENGLNAGMNDYLLKPFQVEELVAALLRNAEHTSVEIEATTDTLQTPNTSLFEQLPPHLNGVMLAKRFNHDEELLTVTLDSFQQSFSDFKHQVDGKLIHGDYDGARILVHRLKGAARAMADEELAVIAGRVENQLRTQEPHDCTGLFHMLDSRLDVLIPLAMKRHTRKTPLMSDEQFYAQLNKLSQTLSAQRELDVWLFNGFCDELERRSYTLAADGLRFAFRNGDKVTLTRECDELKILLAEQHQTIYTQST</sequence>
<dbReference type="InterPro" id="IPR036097">
    <property type="entry name" value="HisK_dim/P_sf"/>
</dbReference>
<dbReference type="Gene3D" id="3.30.565.10">
    <property type="entry name" value="Histidine kinase-like ATPase, C-terminal domain"/>
    <property type="match status" value="1"/>
</dbReference>
<dbReference type="EC" id="2.7.13.3" evidence="3"/>
<evidence type="ECO:0000256" key="6">
    <source>
        <dbReference type="ARBA" id="ARBA00022679"/>
    </source>
</evidence>
<dbReference type="InterPro" id="IPR001610">
    <property type="entry name" value="PAC"/>
</dbReference>
<dbReference type="GO" id="GO:0005886">
    <property type="term" value="C:plasma membrane"/>
    <property type="evidence" value="ECO:0007669"/>
    <property type="project" value="UniProtKB-SubCell"/>
</dbReference>
<dbReference type="SMART" id="SM00086">
    <property type="entry name" value="PAC"/>
    <property type="match status" value="3"/>
</dbReference>
<dbReference type="Gene3D" id="3.30.450.20">
    <property type="entry name" value="PAS domain"/>
    <property type="match status" value="4"/>
</dbReference>
<dbReference type="InterPro" id="IPR000700">
    <property type="entry name" value="PAS-assoc_C"/>
</dbReference>
<dbReference type="GO" id="GO:0005524">
    <property type="term" value="F:ATP binding"/>
    <property type="evidence" value="ECO:0007669"/>
    <property type="project" value="UniProtKB-KW"/>
</dbReference>
<keyword evidence="4" id="KW-1003">Cell membrane</keyword>
<keyword evidence="14" id="KW-0472">Membrane</keyword>
<dbReference type="Pfam" id="PF00512">
    <property type="entry name" value="HisKA"/>
    <property type="match status" value="1"/>
</dbReference>
<evidence type="ECO:0000256" key="4">
    <source>
        <dbReference type="ARBA" id="ARBA00022475"/>
    </source>
</evidence>
<dbReference type="Gene3D" id="1.10.287.130">
    <property type="match status" value="1"/>
</dbReference>
<dbReference type="InterPro" id="IPR000014">
    <property type="entry name" value="PAS"/>
</dbReference>
<dbReference type="InterPro" id="IPR001789">
    <property type="entry name" value="Sig_transdc_resp-reg_receiver"/>
</dbReference>
<dbReference type="Pfam" id="PF02518">
    <property type="entry name" value="HATPase_c"/>
    <property type="match status" value="1"/>
</dbReference>
<feature type="modified residue" description="4-aspartylphosphate" evidence="18">
    <location>
        <position position="993"/>
    </location>
</feature>
<dbReference type="InterPro" id="IPR035965">
    <property type="entry name" value="PAS-like_dom_sf"/>
</dbReference>
<dbReference type="Gene3D" id="2.10.70.100">
    <property type="match status" value="1"/>
</dbReference>
<evidence type="ECO:0000259" key="22">
    <source>
        <dbReference type="PROSITE" id="PS50894"/>
    </source>
</evidence>
<dbReference type="CDD" id="cd17546">
    <property type="entry name" value="REC_hyHK_CKI1_RcsC-like"/>
    <property type="match status" value="1"/>
</dbReference>
<keyword evidence="12" id="KW-1133">Transmembrane helix</keyword>
<comment type="subcellular location">
    <subcellularLocation>
        <location evidence="2">Cell membrane</location>
        <topology evidence="2">Multi-pass membrane protein</topology>
    </subcellularLocation>
</comment>
<dbReference type="PROSITE" id="PS50113">
    <property type="entry name" value="PAC"/>
    <property type="match status" value="1"/>
</dbReference>
<dbReference type="SUPFAM" id="SSF47226">
    <property type="entry name" value="Histidine-containing phosphotransfer domain, HPT domain"/>
    <property type="match status" value="1"/>
</dbReference>
<dbReference type="SUPFAM" id="SSF52172">
    <property type="entry name" value="CheY-like"/>
    <property type="match status" value="1"/>
</dbReference>
<keyword evidence="6" id="KW-0808">Transferase</keyword>
<evidence type="ECO:0000256" key="14">
    <source>
        <dbReference type="ARBA" id="ARBA00023136"/>
    </source>
</evidence>
<feature type="domain" description="Response regulatory" evidence="20">
    <location>
        <begin position="944"/>
        <end position="1060"/>
    </location>
</feature>
<evidence type="ECO:0000313" key="24">
    <source>
        <dbReference type="Proteomes" id="UP000535589"/>
    </source>
</evidence>
<dbReference type="RefSeq" id="WP_168836527.1">
    <property type="nucleotide sequence ID" value="NZ_JABAIK010000009.1"/>
</dbReference>
<dbReference type="GO" id="GO:0016787">
    <property type="term" value="F:hydrolase activity"/>
    <property type="evidence" value="ECO:0007669"/>
    <property type="project" value="UniProtKB-KW"/>
</dbReference>
<dbReference type="SUPFAM" id="SSF47384">
    <property type="entry name" value="Homodimeric domain of signal transducing histidine kinase"/>
    <property type="match status" value="1"/>
</dbReference>
<keyword evidence="11" id="KW-0067">ATP-binding</keyword>
<evidence type="ECO:0000259" key="20">
    <source>
        <dbReference type="PROSITE" id="PS50110"/>
    </source>
</evidence>
<dbReference type="Proteomes" id="UP000535589">
    <property type="component" value="Unassembled WGS sequence"/>
</dbReference>
<evidence type="ECO:0000256" key="5">
    <source>
        <dbReference type="ARBA" id="ARBA00022553"/>
    </source>
</evidence>
<dbReference type="PROSITE" id="PS50109">
    <property type="entry name" value="HIS_KIN"/>
    <property type="match status" value="1"/>
</dbReference>
<evidence type="ECO:0000256" key="13">
    <source>
        <dbReference type="ARBA" id="ARBA00023012"/>
    </source>
</evidence>
<evidence type="ECO:0000256" key="2">
    <source>
        <dbReference type="ARBA" id="ARBA00004651"/>
    </source>
</evidence>
<feature type="domain" description="HPt" evidence="22">
    <location>
        <begin position="1101"/>
        <end position="1194"/>
    </location>
</feature>
<evidence type="ECO:0000256" key="16">
    <source>
        <dbReference type="ARBA" id="ARBA00068150"/>
    </source>
</evidence>
<dbReference type="InterPro" id="IPR003594">
    <property type="entry name" value="HATPase_dom"/>
</dbReference>
<evidence type="ECO:0000256" key="11">
    <source>
        <dbReference type="ARBA" id="ARBA00022840"/>
    </source>
</evidence>
<evidence type="ECO:0000259" key="21">
    <source>
        <dbReference type="PROSITE" id="PS50113"/>
    </source>
</evidence>
<evidence type="ECO:0000256" key="3">
    <source>
        <dbReference type="ARBA" id="ARBA00012438"/>
    </source>
</evidence>
<evidence type="ECO:0000256" key="12">
    <source>
        <dbReference type="ARBA" id="ARBA00022989"/>
    </source>
</evidence>
<evidence type="ECO:0000256" key="7">
    <source>
        <dbReference type="ARBA" id="ARBA00022692"/>
    </source>
</evidence>
<dbReference type="CDD" id="cd00082">
    <property type="entry name" value="HisKA"/>
    <property type="match status" value="1"/>
</dbReference>